<keyword evidence="6" id="KW-0904">Protein phosphatase</keyword>
<dbReference type="GO" id="GO:0005634">
    <property type="term" value="C:nucleus"/>
    <property type="evidence" value="ECO:0007669"/>
    <property type="project" value="TreeGrafter"/>
</dbReference>
<dbReference type="PROSITE" id="PS50056">
    <property type="entry name" value="TYR_PHOSPHATASE_2"/>
    <property type="match status" value="1"/>
</dbReference>
<dbReference type="PROSITE" id="PS00383">
    <property type="entry name" value="TYR_PHOSPHATASE_1"/>
    <property type="match status" value="1"/>
</dbReference>
<dbReference type="Proteomes" id="UP000314986">
    <property type="component" value="Unassembled WGS sequence"/>
</dbReference>
<reference evidence="11" key="2">
    <citation type="journal article" date="2007" name="PLoS Biol.">
        <title>Survey sequencing and comparative analysis of the elephant shark (Callorhinchus milii) genome.</title>
        <authorList>
            <person name="Venkatesh B."/>
            <person name="Kirkness E.F."/>
            <person name="Loh Y.H."/>
            <person name="Halpern A.L."/>
            <person name="Lee A.P."/>
            <person name="Johnson J."/>
            <person name="Dandona N."/>
            <person name="Viswanathan L.D."/>
            <person name="Tay A."/>
            <person name="Venter J.C."/>
            <person name="Strausberg R.L."/>
            <person name="Brenner S."/>
        </authorList>
    </citation>
    <scope>NUCLEOTIDE SEQUENCE [LARGE SCALE GENOMIC DNA]</scope>
</reference>
<evidence type="ECO:0000256" key="4">
    <source>
        <dbReference type="ARBA" id="ARBA00022553"/>
    </source>
</evidence>
<dbReference type="PROSITE" id="PS50055">
    <property type="entry name" value="TYR_PHOSPHATASE_PTP"/>
    <property type="match status" value="1"/>
</dbReference>
<dbReference type="GO" id="GO:0050852">
    <property type="term" value="P:T cell receptor signaling pathway"/>
    <property type="evidence" value="ECO:0007669"/>
    <property type="project" value="TreeGrafter"/>
</dbReference>
<dbReference type="GO" id="GO:0004726">
    <property type="term" value="F:non-membrane spanning protein tyrosine phosphatase activity"/>
    <property type="evidence" value="ECO:0007669"/>
    <property type="project" value="InterPro"/>
</dbReference>
<evidence type="ECO:0000256" key="2">
    <source>
        <dbReference type="ARBA" id="ARBA00013064"/>
    </source>
</evidence>
<feature type="domain" description="Tyrosine-protein phosphatase" evidence="8">
    <location>
        <begin position="25"/>
        <end position="276"/>
    </location>
</feature>
<dbReference type="SMART" id="SM00404">
    <property type="entry name" value="PTPc_motif"/>
    <property type="match status" value="1"/>
</dbReference>
<accession>A0A4W3IP99</accession>
<dbReference type="SUPFAM" id="SSF52799">
    <property type="entry name" value="(Phosphotyrosine protein) phosphatases II"/>
    <property type="match status" value="1"/>
</dbReference>
<dbReference type="STRING" id="7868.ENSCMIP00000031057"/>
<comment type="subcellular location">
    <subcellularLocation>
        <location evidence="1">Cytoplasm</location>
    </subcellularLocation>
</comment>
<evidence type="ECO:0000259" key="8">
    <source>
        <dbReference type="PROSITE" id="PS50055"/>
    </source>
</evidence>
<reference evidence="11" key="1">
    <citation type="journal article" date="2006" name="Science">
        <title>Ancient noncoding elements conserved in the human genome.</title>
        <authorList>
            <person name="Venkatesh B."/>
            <person name="Kirkness E.F."/>
            <person name="Loh Y.H."/>
            <person name="Halpern A.L."/>
            <person name="Lee A.P."/>
            <person name="Johnson J."/>
            <person name="Dandona N."/>
            <person name="Viswanathan L.D."/>
            <person name="Tay A."/>
            <person name="Venter J.C."/>
            <person name="Strausberg R.L."/>
            <person name="Brenner S."/>
        </authorList>
    </citation>
    <scope>NUCLEOTIDE SEQUENCE [LARGE SCALE GENOMIC DNA]</scope>
</reference>
<dbReference type="InterPro" id="IPR047170">
    <property type="entry name" value="PTN12/18/22"/>
</dbReference>
<dbReference type="InterPro" id="IPR000387">
    <property type="entry name" value="Tyr_Pase_dom"/>
</dbReference>
<dbReference type="GO" id="GO:0050868">
    <property type="term" value="P:negative regulation of T cell activation"/>
    <property type="evidence" value="ECO:0007669"/>
    <property type="project" value="TreeGrafter"/>
</dbReference>
<evidence type="ECO:0000256" key="1">
    <source>
        <dbReference type="ARBA" id="ARBA00004496"/>
    </source>
</evidence>
<dbReference type="GeneTree" id="ENSGT00940000160958"/>
<organism evidence="10 11">
    <name type="scientific">Callorhinchus milii</name>
    <name type="common">Ghost shark</name>
    <dbReference type="NCBI Taxonomy" id="7868"/>
    <lineage>
        <taxon>Eukaryota</taxon>
        <taxon>Metazoa</taxon>
        <taxon>Chordata</taxon>
        <taxon>Craniata</taxon>
        <taxon>Vertebrata</taxon>
        <taxon>Chondrichthyes</taxon>
        <taxon>Holocephali</taxon>
        <taxon>Chimaeriformes</taxon>
        <taxon>Callorhinchidae</taxon>
        <taxon>Callorhinchus</taxon>
    </lineage>
</organism>
<dbReference type="FunFam" id="3.90.190.10:FF:000045">
    <property type="entry name" value="Tyrosine-protein phosphatase non-receptor type 12"/>
    <property type="match status" value="1"/>
</dbReference>
<keyword evidence="5" id="KW-0378">Hydrolase</keyword>
<dbReference type="InterPro" id="IPR000242">
    <property type="entry name" value="PTP_cat"/>
</dbReference>
<comment type="similarity">
    <text evidence="7">Belongs to the protein-tyrosine phosphatase family. Non-receptor class 4 subfamily.</text>
</comment>
<dbReference type="PANTHER" id="PTHR45983:SF1">
    <property type="entry name" value="TYROSINE-PROTEIN PHOSPHATASE NON-RECEPTOR TYPE 22"/>
    <property type="match status" value="1"/>
</dbReference>
<dbReference type="EC" id="3.1.3.48" evidence="2"/>
<reference evidence="10" key="4">
    <citation type="submission" date="2025-08" db="UniProtKB">
        <authorList>
            <consortium name="Ensembl"/>
        </authorList>
    </citation>
    <scope>IDENTIFICATION</scope>
</reference>
<keyword evidence="4" id="KW-0597">Phosphoprotein</keyword>
<keyword evidence="11" id="KW-1185">Reference proteome</keyword>
<dbReference type="Pfam" id="PF00102">
    <property type="entry name" value="Y_phosphatase"/>
    <property type="match status" value="1"/>
</dbReference>
<evidence type="ECO:0000259" key="9">
    <source>
        <dbReference type="PROSITE" id="PS50056"/>
    </source>
</evidence>
<dbReference type="InterPro" id="IPR016130">
    <property type="entry name" value="Tyr_Pase_AS"/>
</dbReference>
<dbReference type="GO" id="GO:0005737">
    <property type="term" value="C:cytoplasm"/>
    <property type="evidence" value="ECO:0007669"/>
    <property type="project" value="UniProtKB-SubCell"/>
</dbReference>
<dbReference type="AlphaFoldDB" id="A0A4W3IP99"/>
<dbReference type="PRINTS" id="PR00700">
    <property type="entry name" value="PRTYPHPHTASE"/>
</dbReference>
<dbReference type="Gene3D" id="3.90.190.10">
    <property type="entry name" value="Protein tyrosine phosphatase superfamily"/>
    <property type="match status" value="1"/>
</dbReference>
<dbReference type="InterPro" id="IPR029021">
    <property type="entry name" value="Prot-tyrosine_phosphatase-like"/>
</dbReference>
<dbReference type="OMA" id="REQRAYM"/>
<dbReference type="Ensembl" id="ENSCMIT00000031531.1">
    <property type="protein sequence ID" value="ENSCMIP00000031057.1"/>
    <property type="gene ID" value="ENSCMIG00000013353.1"/>
</dbReference>
<evidence type="ECO:0000256" key="3">
    <source>
        <dbReference type="ARBA" id="ARBA00022490"/>
    </source>
</evidence>
<evidence type="ECO:0000256" key="6">
    <source>
        <dbReference type="ARBA" id="ARBA00022912"/>
    </source>
</evidence>
<proteinExistence type="inferred from homology"/>
<evidence type="ECO:0000313" key="10">
    <source>
        <dbReference type="Ensembl" id="ENSCMIP00000031057.1"/>
    </source>
</evidence>
<reference evidence="11" key="3">
    <citation type="journal article" date="2014" name="Nature">
        <title>Elephant shark genome provides unique insights into gnathostome evolution.</title>
        <authorList>
            <consortium name="International Elephant Shark Genome Sequencing Consortium"/>
            <person name="Venkatesh B."/>
            <person name="Lee A.P."/>
            <person name="Ravi V."/>
            <person name="Maurya A.K."/>
            <person name="Lian M.M."/>
            <person name="Swann J.B."/>
            <person name="Ohta Y."/>
            <person name="Flajnik M.F."/>
            <person name="Sutoh Y."/>
            <person name="Kasahara M."/>
            <person name="Hoon S."/>
            <person name="Gangu V."/>
            <person name="Roy S.W."/>
            <person name="Irimia M."/>
            <person name="Korzh V."/>
            <person name="Kondrychyn I."/>
            <person name="Lim Z.W."/>
            <person name="Tay B.H."/>
            <person name="Tohari S."/>
            <person name="Kong K.W."/>
            <person name="Ho S."/>
            <person name="Lorente-Galdos B."/>
            <person name="Quilez J."/>
            <person name="Marques-Bonet T."/>
            <person name="Raney B.J."/>
            <person name="Ingham P.W."/>
            <person name="Tay A."/>
            <person name="Hillier L.W."/>
            <person name="Minx P."/>
            <person name="Boehm T."/>
            <person name="Wilson R.K."/>
            <person name="Brenner S."/>
            <person name="Warren W.C."/>
        </authorList>
    </citation>
    <scope>NUCLEOTIDE SEQUENCE [LARGE SCALE GENOMIC DNA]</scope>
</reference>
<evidence type="ECO:0000313" key="11">
    <source>
        <dbReference type="Proteomes" id="UP000314986"/>
    </source>
</evidence>
<protein>
    <recommendedName>
        <fullName evidence="2">protein-tyrosine-phosphatase</fullName>
        <ecNumber evidence="2">3.1.3.48</ecNumber>
    </recommendedName>
</protein>
<dbReference type="InterPro" id="IPR003595">
    <property type="entry name" value="Tyr_Pase_cat"/>
</dbReference>
<sequence length="347" mass="40429">MDQKEILLKFLNVVKSKRCDKQENIAGEFLRLKRQSTKFRNDKIYLSSSADKQENVKKNRYKDIVPFDHSRVKLSLIISDNDSDYINGNFIKGVYGPQAYIATQGPLPHTVMDFWRMLWEYNVSVIIMACREFEMGRKKCERYWAYSGEDPCHYGPFSVTCEKETNKSEYIVRILKVQFQSMCRTVHQLHYMNWADHDVPSSIDPILDMITDMRLLQHHDDIPICIHCSAGCGRTGVICAIDYTWKLLKDGIIPENFHVYNLIQEMRTQRPSIVQTKVIAGGLHSSSSRPTCPSPSFWFYQWINLLSLRCTPRLHPQPLHILIYLLTLRCGVNCHAFLKNNKCVKLK</sequence>
<reference evidence="10" key="5">
    <citation type="submission" date="2025-09" db="UniProtKB">
        <authorList>
            <consortium name="Ensembl"/>
        </authorList>
    </citation>
    <scope>IDENTIFICATION</scope>
</reference>
<evidence type="ECO:0000256" key="5">
    <source>
        <dbReference type="ARBA" id="ARBA00022801"/>
    </source>
</evidence>
<dbReference type="SMART" id="SM00194">
    <property type="entry name" value="PTPc"/>
    <property type="match status" value="1"/>
</dbReference>
<feature type="domain" description="Tyrosine specific protein phosphatases" evidence="9">
    <location>
        <begin position="204"/>
        <end position="277"/>
    </location>
</feature>
<evidence type="ECO:0000256" key="7">
    <source>
        <dbReference type="ARBA" id="ARBA00034734"/>
    </source>
</evidence>
<keyword evidence="3" id="KW-0963">Cytoplasm</keyword>
<dbReference type="InParanoid" id="A0A4W3IP99"/>
<dbReference type="PANTHER" id="PTHR45983">
    <property type="entry name" value="TYROSINE PHOSPHATSE N18, PUTATIVE-RELATED"/>
    <property type="match status" value="1"/>
</dbReference>
<name>A0A4W3IP99_CALMI</name>